<reference evidence="2" key="1">
    <citation type="submission" date="2021-03" db="EMBL/GenBank/DDBJ databases">
        <title>Draft genome sequence of rust myrtle Austropuccinia psidii MF-1, a brazilian biotype.</title>
        <authorList>
            <person name="Quecine M.C."/>
            <person name="Pachon D.M.R."/>
            <person name="Bonatelli M.L."/>
            <person name="Correr F.H."/>
            <person name="Franceschini L.M."/>
            <person name="Leite T.F."/>
            <person name="Margarido G.R.A."/>
            <person name="Almeida C.A."/>
            <person name="Ferrarezi J.A."/>
            <person name="Labate C.A."/>
        </authorList>
    </citation>
    <scope>NUCLEOTIDE SEQUENCE</scope>
    <source>
        <strain evidence="2">MF-1</strain>
    </source>
</reference>
<feature type="compositionally biased region" description="Basic and acidic residues" evidence="1">
    <location>
        <begin position="77"/>
        <end position="87"/>
    </location>
</feature>
<sequence>MFSVHLRNLGIQRNKPEDRQGIFRTRRPGTGNLGHNSGGQDTEENHGHHSIHLPIQQKPQTRGLEGYGSSSSAPPSPERRISMEHGQKQVQPSFTLGRTWRKLPEDMSQRESLQNSYFTHQRMESQQAFKTPGGEGN</sequence>
<comment type="caution">
    <text evidence="2">The sequence shown here is derived from an EMBL/GenBank/DDBJ whole genome shotgun (WGS) entry which is preliminary data.</text>
</comment>
<feature type="region of interest" description="Disordered" evidence="1">
    <location>
        <begin position="1"/>
        <end position="98"/>
    </location>
</feature>
<accession>A0A9Q3BHG7</accession>
<dbReference type="Proteomes" id="UP000765509">
    <property type="component" value="Unassembled WGS sequence"/>
</dbReference>
<gene>
    <name evidence="2" type="ORF">O181_004863</name>
</gene>
<proteinExistence type="predicted"/>
<dbReference type="AlphaFoldDB" id="A0A9Q3BHG7"/>
<keyword evidence="3" id="KW-1185">Reference proteome</keyword>
<dbReference type="EMBL" id="AVOT02000964">
    <property type="protein sequence ID" value="MBW0465148.1"/>
    <property type="molecule type" value="Genomic_DNA"/>
</dbReference>
<evidence type="ECO:0000313" key="2">
    <source>
        <dbReference type="EMBL" id="MBW0465148.1"/>
    </source>
</evidence>
<name>A0A9Q3BHG7_9BASI</name>
<protein>
    <submittedName>
        <fullName evidence="2">Uncharacterized protein</fullName>
    </submittedName>
</protein>
<evidence type="ECO:0000313" key="3">
    <source>
        <dbReference type="Proteomes" id="UP000765509"/>
    </source>
</evidence>
<evidence type="ECO:0000256" key="1">
    <source>
        <dbReference type="SAM" id="MobiDB-lite"/>
    </source>
</evidence>
<organism evidence="2 3">
    <name type="scientific">Austropuccinia psidii MF-1</name>
    <dbReference type="NCBI Taxonomy" id="1389203"/>
    <lineage>
        <taxon>Eukaryota</taxon>
        <taxon>Fungi</taxon>
        <taxon>Dikarya</taxon>
        <taxon>Basidiomycota</taxon>
        <taxon>Pucciniomycotina</taxon>
        <taxon>Pucciniomycetes</taxon>
        <taxon>Pucciniales</taxon>
        <taxon>Sphaerophragmiaceae</taxon>
        <taxon>Austropuccinia</taxon>
    </lineage>
</organism>